<dbReference type="PANTHER" id="PTHR12801:SF82">
    <property type="entry name" value="RNA EXONUCLEASE 5"/>
    <property type="match status" value="1"/>
</dbReference>
<dbReference type="InterPro" id="IPR035979">
    <property type="entry name" value="RBD_domain_sf"/>
</dbReference>
<dbReference type="OrthoDB" id="3996471at2759"/>
<dbReference type="SMART" id="SM00479">
    <property type="entry name" value="EXOIII"/>
    <property type="match status" value="1"/>
</dbReference>
<dbReference type="InterPro" id="IPR036397">
    <property type="entry name" value="RNaseH_sf"/>
</dbReference>
<dbReference type="SMART" id="SM00360">
    <property type="entry name" value="RRM"/>
    <property type="match status" value="2"/>
</dbReference>
<evidence type="ECO:0000256" key="2">
    <source>
        <dbReference type="ARBA" id="ARBA00022801"/>
    </source>
</evidence>
<dbReference type="Ensembl" id="ENSLLET00000043462.1">
    <property type="protein sequence ID" value="ENSLLEP00000041785.1"/>
    <property type="gene ID" value="ENSLLEG00000026510.1"/>
</dbReference>
<evidence type="ECO:0000313" key="7">
    <source>
        <dbReference type="Ensembl" id="ENSLLEP00000041785.1"/>
    </source>
</evidence>
<keyword evidence="3" id="KW-0269">Exonuclease</keyword>
<organism evidence="7 8">
    <name type="scientific">Leptobrachium leishanense</name>
    <name type="common">Leishan spiny toad</name>
    <dbReference type="NCBI Taxonomy" id="445787"/>
    <lineage>
        <taxon>Eukaryota</taxon>
        <taxon>Metazoa</taxon>
        <taxon>Chordata</taxon>
        <taxon>Craniata</taxon>
        <taxon>Vertebrata</taxon>
        <taxon>Euteleostomi</taxon>
        <taxon>Amphibia</taxon>
        <taxon>Batrachia</taxon>
        <taxon>Anura</taxon>
        <taxon>Pelobatoidea</taxon>
        <taxon>Megophryidae</taxon>
        <taxon>Leptobrachium</taxon>
    </lineage>
</organism>
<evidence type="ECO:0000313" key="8">
    <source>
        <dbReference type="Proteomes" id="UP000694569"/>
    </source>
</evidence>
<protein>
    <submittedName>
        <fullName evidence="7">RNA exonuclease 5</fullName>
    </submittedName>
</protein>
<dbReference type="GO" id="GO:0003723">
    <property type="term" value="F:RNA binding"/>
    <property type="evidence" value="ECO:0007669"/>
    <property type="project" value="InterPro"/>
</dbReference>
<evidence type="ECO:0000259" key="5">
    <source>
        <dbReference type="SMART" id="SM00360"/>
    </source>
</evidence>
<reference evidence="7" key="2">
    <citation type="submission" date="2025-09" db="UniProtKB">
        <authorList>
            <consortium name="Ensembl"/>
        </authorList>
    </citation>
    <scope>IDENTIFICATION</scope>
</reference>
<evidence type="ECO:0000256" key="3">
    <source>
        <dbReference type="ARBA" id="ARBA00022839"/>
    </source>
</evidence>
<dbReference type="InterPro" id="IPR034922">
    <property type="entry name" value="REX1-like_exo"/>
</dbReference>
<keyword evidence="1" id="KW-0540">Nuclease</keyword>
<gene>
    <name evidence="7" type="primary">REXO5</name>
</gene>
<dbReference type="SUPFAM" id="SSF53098">
    <property type="entry name" value="Ribonuclease H-like"/>
    <property type="match status" value="1"/>
</dbReference>
<dbReference type="GO" id="GO:0005634">
    <property type="term" value="C:nucleus"/>
    <property type="evidence" value="ECO:0007669"/>
    <property type="project" value="TreeGrafter"/>
</dbReference>
<dbReference type="AlphaFoldDB" id="A0A8C5WJ58"/>
<dbReference type="Pfam" id="PF00929">
    <property type="entry name" value="RNase_T"/>
    <property type="match status" value="1"/>
</dbReference>
<name>A0A8C5WJ58_9ANUR</name>
<feature type="domain" description="RRM" evidence="5">
    <location>
        <begin position="595"/>
        <end position="664"/>
    </location>
</feature>
<feature type="region of interest" description="Disordered" evidence="4">
    <location>
        <begin position="741"/>
        <end position="763"/>
    </location>
</feature>
<evidence type="ECO:0000256" key="1">
    <source>
        <dbReference type="ARBA" id="ARBA00022722"/>
    </source>
</evidence>
<feature type="domain" description="Exonuclease" evidence="6">
    <location>
        <begin position="235"/>
        <end position="393"/>
    </location>
</feature>
<dbReference type="FunFam" id="3.30.420.10:FF:000175">
    <property type="entry name" value="RNA exonuclease 5"/>
    <property type="match status" value="1"/>
</dbReference>
<evidence type="ECO:0000256" key="4">
    <source>
        <dbReference type="SAM" id="MobiDB-lite"/>
    </source>
</evidence>
<dbReference type="Proteomes" id="UP000694569">
    <property type="component" value="Unplaced"/>
</dbReference>
<dbReference type="InterPro" id="IPR012677">
    <property type="entry name" value="Nucleotide-bd_a/b_plait_sf"/>
</dbReference>
<dbReference type="CDD" id="cd06145">
    <property type="entry name" value="REX1_like"/>
    <property type="match status" value="1"/>
</dbReference>
<dbReference type="GO" id="GO:0004527">
    <property type="term" value="F:exonuclease activity"/>
    <property type="evidence" value="ECO:0007669"/>
    <property type="project" value="UniProtKB-KW"/>
</dbReference>
<dbReference type="InterPro" id="IPR047021">
    <property type="entry name" value="REXO1/3/4-like"/>
</dbReference>
<dbReference type="InterPro" id="IPR012337">
    <property type="entry name" value="RNaseH-like_sf"/>
</dbReference>
<dbReference type="Gene3D" id="3.30.420.10">
    <property type="entry name" value="Ribonuclease H-like superfamily/Ribonuclease H"/>
    <property type="match status" value="1"/>
</dbReference>
<dbReference type="InterPro" id="IPR013520">
    <property type="entry name" value="Ribonucl_H"/>
</dbReference>
<dbReference type="Gene3D" id="3.30.70.330">
    <property type="match status" value="2"/>
</dbReference>
<keyword evidence="2" id="KW-0378">Hydrolase</keyword>
<keyword evidence="8" id="KW-1185">Reference proteome</keyword>
<sequence>MANKSFNPRKRHSSEGITKSEHKRNRVEPRSRLKINGSMLQKKTPRLSPALFRDDCEIRHKQIHELLRYAALGKEYNAPQASWCHIHHQKHLKGVVVVLFQELSQLYFYKFYMHFRHLRRLFKHRFRLPPPPSDFISSLVGTDRAAPTNTMTQNSDSYHGCSPGLADLPGASAIAAKVLSLHPIIQKYGVQKQGLTRYLLTAEELTSQDYPLTGSLDTAHFVSSGCVAQVTDSSPLFGLDCEMCLTDKGSELTWISLVDADGQCIMDELVKPDNIILNYMTRFSGITKEILLPVKTKLKDVQERIKTLLPPDAVLVGHSLCKDLQALQMIHTNVIDTSLLFAGEFGRRFRLKFLAQVVLGREIQCEDVLGHNPSEDAKATLNLAQYFILHGPTKVAQLNLDGIFRTMNRPNGTMPLQEDTASIPLDQVLHLKNMIPRKSALPAKEASLLESLHSSGRKVTYISKLDSSAIKDARIADQPFHHIQCISDEEVKAKFADMMTVFAGPFKKNVCIKTVKRVFLCCGPIHSLGVVSETFQPFICVKYCVLEAAQLALESLNETCVDGSHIKVQRLLTQKTLECEDLIREMEDDQENEGVLYVSGFREPLTEEFLQQEFSHLQDIKAILLPKNETVRKPARHCYLKFGSMQSAVQAAEHIREHGELRSRKALTASHLHRWLEEMETSVPLEQFPFPERISQVMYPYLKLAYKWVLNNANSRNLRNQSDYSNCLAIWGKLIGQQKPSPQVTIQRQGGDTPKKGEPNNTVLTDSEATEFFAHVEKSKKLAFAWSKSVFTSFNAFSTKIEYTAS</sequence>
<proteinExistence type="predicted"/>
<dbReference type="InterPro" id="IPR000504">
    <property type="entry name" value="RRM_dom"/>
</dbReference>
<dbReference type="SUPFAM" id="SSF54928">
    <property type="entry name" value="RNA-binding domain, RBD"/>
    <property type="match status" value="1"/>
</dbReference>
<feature type="compositionally biased region" description="Polar residues" evidence="4">
    <location>
        <begin position="741"/>
        <end position="750"/>
    </location>
</feature>
<evidence type="ECO:0000259" key="6">
    <source>
        <dbReference type="SMART" id="SM00479"/>
    </source>
</evidence>
<reference evidence="7" key="1">
    <citation type="submission" date="2025-08" db="UniProtKB">
        <authorList>
            <consortium name="Ensembl"/>
        </authorList>
    </citation>
    <scope>IDENTIFICATION</scope>
</reference>
<feature type="region of interest" description="Disordered" evidence="4">
    <location>
        <begin position="1"/>
        <end position="31"/>
    </location>
</feature>
<dbReference type="PANTHER" id="PTHR12801">
    <property type="entry name" value="RNA EXONUCLEASE REXO1 / RECO3 FAMILY MEMBER-RELATED"/>
    <property type="match status" value="1"/>
</dbReference>
<dbReference type="GeneTree" id="ENSGT00940000161162"/>
<feature type="domain" description="RRM" evidence="5">
    <location>
        <begin position="500"/>
        <end position="569"/>
    </location>
</feature>
<accession>A0A8C5WJ58</accession>